<comment type="caution">
    <text evidence="5">The sequence shown here is derived from an EMBL/GenBank/DDBJ whole genome shotgun (WGS) entry which is preliminary data.</text>
</comment>
<accession>A0A1F4NS36</accession>
<keyword evidence="1" id="KW-0677">Repeat</keyword>
<dbReference type="InterPro" id="IPR013105">
    <property type="entry name" value="TPR_2"/>
</dbReference>
<keyword evidence="2 3" id="KW-0802">TPR repeat</keyword>
<sequence>MSKKKTSFLGVRWITIAVVIVAIAAIYAGVAWRQSVSETALLREAGQLYAAGELSKAADFYKAKLDGPLAGSAAAWNNYGNVLRDTEQYNEAETAYLKSIELDPTYEPVYRNLLFFYIDRPDVPADIRESELTGLRDQLLRAHQLAPKSISIVEDLMSTYRELGDNENARTYQDIRDKLLQSE</sequence>
<dbReference type="PROSITE" id="PS50005">
    <property type="entry name" value="TPR"/>
    <property type="match status" value="1"/>
</dbReference>
<evidence type="ECO:0000313" key="6">
    <source>
        <dbReference type="Proteomes" id="UP000176651"/>
    </source>
</evidence>
<evidence type="ECO:0000256" key="3">
    <source>
        <dbReference type="PROSITE-ProRule" id="PRU00339"/>
    </source>
</evidence>
<dbReference type="InterPro" id="IPR019734">
    <property type="entry name" value="TPR_rpt"/>
</dbReference>
<dbReference type="SUPFAM" id="SSF48452">
    <property type="entry name" value="TPR-like"/>
    <property type="match status" value="1"/>
</dbReference>
<keyword evidence="4" id="KW-0472">Membrane</keyword>
<protein>
    <submittedName>
        <fullName evidence="5">Uncharacterized protein</fullName>
    </submittedName>
</protein>
<evidence type="ECO:0000256" key="1">
    <source>
        <dbReference type="ARBA" id="ARBA00022737"/>
    </source>
</evidence>
<dbReference type="Proteomes" id="UP000176651">
    <property type="component" value="Unassembled WGS sequence"/>
</dbReference>
<dbReference type="EMBL" id="META01000003">
    <property type="protein sequence ID" value="OGB74186.1"/>
    <property type="molecule type" value="Genomic_DNA"/>
</dbReference>
<feature type="transmembrane region" description="Helical" evidence="4">
    <location>
        <begin position="12"/>
        <end position="32"/>
    </location>
</feature>
<keyword evidence="4" id="KW-1133">Transmembrane helix</keyword>
<name>A0A1F4NS36_UNCK3</name>
<dbReference type="Pfam" id="PF07719">
    <property type="entry name" value="TPR_2"/>
    <property type="match status" value="1"/>
</dbReference>
<evidence type="ECO:0000256" key="4">
    <source>
        <dbReference type="SAM" id="Phobius"/>
    </source>
</evidence>
<gene>
    <name evidence="5" type="ORF">A2V68_00175</name>
</gene>
<dbReference type="InterPro" id="IPR011990">
    <property type="entry name" value="TPR-like_helical_dom_sf"/>
</dbReference>
<reference evidence="5 6" key="1">
    <citation type="journal article" date="2016" name="Nat. Commun.">
        <title>Thousands of microbial genomes shed light on interconnected biogeochemical processes in an aquifer system.</title>
        <authorList>
            <person name="Anantharaman K."/>
            <person name="Brown C.T."/>
            <person name="Hug L.A."/>
            <person name="Sharon I."/>
            <person name="Castelle C.J."/>
            <person name="Probst A.J."/>
            <person name="Thomas B.C."/>
            <person name="Singh A."/>
            <person name="Wilkins M.J."/>
            <person name="Karaoz U."/>
            <person name="Brodie E.L."/>
            <person name="Williams K.H."/>
            <person name="Hubbard S.S."/>
            <person name="Banfield J.F."/>
        </authorList>
    </citation>
    <scope>NUCLEOTIDE SEQUENCE [LARGE SCALE GENOMIC DNA]</scope>
</reference>
<feature type="repeat" description="TPR" evidence="3">
    <location>
        <begin position="73"/>
        <end position="106"/>
    </location>
</feature>
<dbReference type="AlphaFoldDB" id="A0A1F4NS36"/>
<dbReference type="STRING" id="1798535.A2V68_00175"/>
<dbReference type="Gene3D" id="1.25.40.10">
    <property type="entry name" value="Tetratricopeptide repeat domain"/>
    <property type="match status" value="1"/>
</dbReference>
<organism evidence="5 6">
    <name type="scientific">candidate division Kazan bacterium RBG_13_50_9</name>
    <dbReference type="NCBI Taxonomy" id="1798535"/>
    <lineage>
        <taxon>Bacteria</taxon>
        <taxon>Bacteria division Kazan-3B-28</taxon>
    </lineage>
</organism>
<dbReference type="SMART" id="SM00028">
    <property type="entry name" value="TPR"/>
    <property type="match status" value="1"/>
</dbReference>
<evidence type="ECO:0000313" key="5">
    <source>
        <dbReference type="EMBL" id="OGB74186.1"/>
    </source>
</evidence>
<keyword evidence="4" id="KW-0812">Transmembrane</keyword>
<proteinExistence type="predicted"/>
<evidence type="ECO:0000256" key="2">
    <source>
        <dbReference type="ARBA" id="ARBA00022803"/>
    </source>
</evidence>